<feature type="domain" description="Xylose isomerase-like TIM barrel" evidence="2">
    <location>
        <begin position="26"/>
        <end position="257"/>
    </location>
</feature>
<dbReference type="PANTHER" id="PTHR12110">
    <property type="entry name" value="HYDROXYPYRUVATE ISOMERASE"/>
    <property type="match status" value="1"/>
</dbReference>
<dbReference type="EMBL" id="JYFC01000003">
    <property type="protein sequence ID" value="KJC64239.1"/>
    <property type="molecule type" value="Genomic_DNA"/>
</dbReference>
<dbReference type="Proteomes" id="UP000189735">
    <property type="component" value="Unassembled WGS sequence"/>
</dbReference>
<dbReference type="SUPFAM" id="SSF51658">
    <property type="entry name" value="Xylose isomerase-like"/>
    <property type="match status" value="1"/>
</dbReference>
<keyword evidence="5" id="KW-1185">Reference proteome</keyword>
<organism evidence="4 6">
    <name type="scientific">Agreia bicolorata</name>
    <dbReference type="NCBI Taxonomy" id="110935"/>
    <lineage>
        <taxon>Bacteria</taxon>
        <taxon>Bacillati</taxon>
        <taxon>Actinomycetota</taxon>
        <taxon>Actinomycetes</taxon>
        <taxon>Micrococcales</taxon>
        <taxon>Microbacteriaceae</taxon>
        <taxon>Agreia</taxon>
    </lineage>
</organism>
<dbReference type="InterPro" id="IPR013022">
    <property type="entry name" value="Xyl_isomerase-like_TIM-brl"/>
</dbReference>
<protein>
    <submittedName>
        <fullName evidence="4">Sugar phosphate isomerase/epimerase</fullName>
    </submittedName>
</protein>
<dbReference type="InterPro" id="IPR050312">
    <property type="entry name" value="IolE/XylAMocC-like"/>
</dbReference>
<dbReference type="Gene3D" id="3.20.20.150">
    <property type="entry name" value="Divalent-metal-dependent TIM barrel enzymes"/>
    <property type="match status" value="1"/>
</dbReference>
<evidence type="ECO:0000313" key="4">
    <source>
        <dbReference type="EMBL" id="SKA80106.1"/>
    </source>
</evidence>
<sequence length="264" mass="28110">MTATISLQLYTVKEALAADPDATLGRIADIGFTAVELFGLPYFGDAYAAGLAKHGLTAPSAHVPLATGELEASFDLAEKLGVHTVIESFTPPTLWESADEIARLADRLNSAVEPAAARGMRVGYHNHDGEIRNRVEGVTGLDHFASLLDPRVVLEVDAYWVAAGGEDLVEFLTRNADRIKFIHVKDGSLTGDLPNQVPAGHISGEAPEHLSSQLPAGRGVVPLAAGLDAVADLEFAVVEFDVYSGDIFEGIAEARQFLVERGLR</sequence>
<proteinExistence type="predicted"/>
<keyword evidence="1" id="KW-0119">Carbohydrate metabolism</keyword>
<reference evidence="4" key="3">
    <citation type="submission" date="2017-02" db="EMBL/GenBank/DDBJ databases">
        <authorList>
            <person name="Peterson S.W."/>
        </authorList>
    </citation>
    <scope>NUCLEOTIDE SEQUENCE [LARGE SCALE GENOMIC DNA]</scope>
    <source>
        <strain evidence="4">VKM Ac-2052</strain>
    </source>
</reference>
<dbReference type="EMBL" id="FUYG01000001">
    <property type="protein sequence ID" value="SKA80106.1"/>
    <property type="molecule type" value="Genomic_DNA"/>
</dbReference>
<gene>
    <name evidence="4" type="ORF">SAMN06295879_0163</name>
    <name evidence="3" type="ORF">TZ00_07070</name>
</gene>
<dbReference type="GO" id="GO:0016853">
    <property type="term" value="F:isomerase activity"/>
    <property type="evidence" value="ECO:0007669"/>
    <property type="project" value="UniProtKB-KW"/>
</dbReference>
<evidence type="ECO:0000259" key="2">
    <source>
        <dbReference type="Pfam" id="PF01261"/>
    </source>
</evidence>
<dbReference type="Proteomes" id="UP000032503">
    <property type="component" value="Unassembled WGS sequence"/>
</dbReference>
<keyword evidence="4" id="KW-0413">Isomerase</keyword>
<name>A0A1T4WRZ5_9MICO</name>
<evidence type="ECO:0000313" key="6">
    <source>
        <dbReference type="Proteomes" id="UP000189735"/>
    </source>
</evidence>
<evidence type="ECO:0000313" key="5">
    <source>
        <dbReference type="Proteomes" id="UP000032503"/>
    </source>
</evidence>
<dbReference type="PANTHER" id="PTHR12110:SF41">
    <property type="entry name" value="INOSOSE DEHYDRATASE"/>
    <property type="match status" value="1"/>
</dbReference>
<dbReference type="AlphaFoldDB" id="A0A1T4WRZ5"/>
<dbReference type="RefSeq" id="WP_044440530.1">
    <property type="nucleotide sequence ID" value="NZ_FUYG01000001.1"/>
</dbReference>
<evidence type="ECO:0000256" key="1">
    <source>
        <dbReference type="ARBA" id="ARBA00023277"/>
    </source>
</evidence>
<evidence type="ECO:0000313" key="3">
    <source>
        <dbReference type="EMBL" id="KJC64239.1"/>
    </source>
</evidence>
<accession>A0A1T4WRZ5</accession>
<reference evidence="3" key="2">
    <citation type="submission" date="2015-02" db="EMBL/GenBank/DDBJ databases">
        <authorList>
            <person name="Vasilyev I.Y."/>
            <person name="Siniagina M.N."/>
            <person name="Malanin S.Y."/>
            <person name="Boulygina E.A."/>
            <person name="Grygoryeva T.V."/>
            <person name="Yarullina D.R."/>
            <person name="Ilinskaya O.N."/>
        </authorList>
    </citation>
    <scope>NUCLEOTIDE SEQUENCE</scope>
    <source>
        <strain evidence="3">VKM Ac-1804</strain>
    </source>
</reference>
<reference evidence="3 5" key="1">
    <citation type="journal article" date="2001" name="Int. J. Syst. Evol. Microbiol.">
        <title>Agreia bicolorata gen. nov., sp. nov., to accommodate actinobacteria isolated from narrow reed grass infected by the nematode Heteroanguina graminophila.</title>
        <authorList>
            <person name="Evtushenko L.I."/>
            <person name="Dorofeeva L.V."/>
            <person name="Dobrovolskaya T.G."/>
            <person name="Streshinskaya G.M."/>
            <person name="Subbotin S.A."/>
            <person name="Tiedje J.M."/>
        </authorList>
    </citation>
    <scope>NUCLEOTIDE SEQUENCE [LARGE SCALE GENOMIC DNA]</scope>
    <source>
        <strain evidence="3 5">VKM Ac-1804</strain>
    </source>
</reference>
<dbReference type="Pfam" id="PF01261">
    <property type="entry name" value="AP_endonuc_2"/>
    <property type="match status" value="1"/>
</dbReference>
<reference evidence="6" key="4">
    <citation type="submission" date="2017-02" db="EMBL/GenBank/DDBJ databases">
        <authorList>
            <person name="Varghese N."/>
            <person name="Submissions S."/>
        </authorList>
    </citation>
    <scope>NUCLEOTIDE SEQUENCE [LARGE SCALE GENOMIC DNA]</scope>
    <source>
        <strain evidence="6">VKM Ac-2052</strain>
    </source>
</reference>
<dbReference type="InterPro" id="IPR036237">
    <property type="entry name" value="Xyl_isomerase-like_sf"/>
</dbReference>